<evidence type="ECO:0000313" key="2">
    <source>
        <dbReference type="Proteomes" id="UP000308600"/>
    </source>
</evidence>
<protein>
    <submittedName>
        <fullName evidence="1">Uncharacterized protein</fullName>
    </submittedName>
</protein>
<evidence type="ECO:0000313" key="1">
    <source>
        <dbReference type="EMBL" id="TFK65250.1"/>
    </source>
</evidence>
<proteinExistence type="predicted"/>
<organism evidence="1 2">
    <name type="scientific">Pluteus cervinus</name>
    <dbReference type="NCBI Taxonomy" id="181527"/>
    <lineage>
        <taxon>Eukaryota</taxon>
        <taxon>Fungi</taxon>
        <taxon>Dikarya</taxon>
        <taxon>Basidiomycota</taxon>
        <taxon>Agaricomycotina</taxon>
        <taxon>Agaricomycetes</taxon>
        <taxon>Agaricomycetidae</taxon>
        <taxon>Agaricales</taxon>
        <taxon>Pluteineae</taxon>
        <taxon>Pluteaceae</taxon>
        <taxon>Pluteus</taxon>
    </lineage>
</organism>
<keyword evidence="2" id="KW-1185">Reference proteome</keyword>
<dbReference type="EMBL" id="ML208443">
    <property type="protein sequence ID" value="TFK65250.1"/>
    <property type="molecule type" value="Genomic_DNA"/>
</dbReference>
<gene>
    <name evidence="1" type="ORF">BDN72DRAFT_900863</name>
</gene>
<reference evidence="1 2" key="1">
    <citation type="journal article" date="2019" name="Nat. Ecol. Evol.">
        <title>Megaphylogeny resolves global patterns of mushroom evolution.</title>
        <authorList>
            <person name="Varga T."/>
            <person name="Krizsan K."/>
            <person name="Foldi C."/>
            <person name="Dima B."/>
            <person name="Sanchez-Garcia M."/>
            <person name="Sanchez-Ramirez S."/>
            <person name="Szollosi G.J."/>
            <person name="Szarkandi J.G."/>
            <person name="Papp V."/>
            <person name="Albert L."/>
            <person name="Andreopoulos W."/>
            <person name="Angelini C."/>
            <person name="Antonin V."/>
            <person name="Barry K.W."/>
            <person name="Bougher N.L."/>
            <person name="Buchanan P."/>
            <person name="Buyck B."/>
            <person name="Bense V."/>
            <person name="Catcheside P."/>
            <person name="Chovatia M."/>
            <person name="Cooper J."/>
            <person name="Damon W."/>
            <person name="Desjardin D."/>
            <person name="Finy P."/>
            <person name="Geml J."/>
            <person name="Haridas S."/>
            <person name="Hughes K."/>
            <person name="Justo A."/>
            <person name="Karasinski D."/>
            <person name="Kautmanova I."/>
            <person name="Kiss B."/>
            <person name="Kocsube S."/>
            <person name="Kotiranta H."/>
            <person name="LaButti K.M."/>
            <person name="Lechner B.E."/>
            <person name="Liimatainen K."/>
            <person name="Lipzen A."/>
            <person name="Lukacs Z."/>
            <person name="Mihaltcheva S."/>
            <person name="Morgado L.N."/>
            <person name="Niskanen T."/>
            <person name="Noordeloos M.E."/>
            <person name="Ohm R.A."/>
            <person name="Ortiz-Santana B."/>
            <person name="Ovrebo C."/>
            <person name="Racz N."/>
            <person name="Riley R."/>
            <person name="Savchenko A."/>
            <person name="Shiryaev A."/>
            <person name="Soop K."/>
            <person name="Spirin V."/>
            <person name="Szebenyi C."/>
            <person name="Tomsovsky M."/>
            <person name="Tulloss R.E."/>
            <person name="Uehling J."/>
            <person name="Grigoriev I.V."/>
            <person name="Vagvolgyi C."/>
            <person name="Papp T."/>
            <person name="Martin F.M."/>
            <person name="Miettinen O."/>
            <person name="Hibbett D.S."/>
            <person name="Nagy L.G."/>
        </authorList>
    </citation>
    <scope>NUCLEOTIDE SEQUENCE [LARGE SCALE GENOMIC DNA]</scope>
    <source>
        <strain evidence="1 2">NL-1719</strain>
    </source>
</reference>
<sequence>MAKSESAISLPVELERVIFELAAQIDPATVPSLALVSSYVSPWVLPIIYETLIVCLSSDENGPPIPSLERYGKYVRHLLVGHHGSTVAGVTSIFALCPNITHLALWAVLILDGTALEGLKRLPLIRLSIHMESLFDLSQSMIPQAERIFPSFPQLTHLDVANHVPEQLSDCLEYLPRLIYLSLPDDSKNSGLESPEEILDALPNLKFILFLTQDVDDSIKLGNPPNGIKLEELGSKWPELIVTACAPVWKRRSRKTPRQTYPKMVTWKNSSLRLSSTDILRRVSFHHMAKSESAISLPVELERVIFELAAQIDPATVPSLALVSSYVSPWVLPIIYETLIVCLSSDENGPPIPSLERYGKYVRHLLVGHHGSTVAGVTSIFALCPNITHLALWAVLILDGTALEGLKRLPLIRLSIHMESLFDLSQSMIPQAERIFPSFPQLTHLDVANHVPEQLSDCLEYLPRLIYLSLPDDSKNSGLESPEEILDALPNLKVI</sequence>
<accession>A0ACD3AHV3</accession>
<name>A0ACD3AHV3_9AGAR</name>
<dbReference type="Proteomes" id="UP000308600">
    <property type="component" value="Unassembled WGS sequence"/>
</dbReference>